<reference evidence="2" key="1">
    <citation type="submission" date="2006-01" db="EMBL/GenBank/DDBJ databases">
        <authorList>
            <person name="Lindblad-Toh K."/>
            <person name="Mauceli E."/>
            <person name="Grabherr M."/>
            <person name="Chang J.L."/>
            <person name="Lander E.S."/>
        </authorList>
    </citation>
    <scope>NUCLEOTIDE SEQUENCE [LARGE SCALE GENOMIC DNA]</scope>
</reference>
<feature type="region of interest" description="Disordered" evidence="1">
    <location>
        <begin position="200"/>
        <end position="220"/>
    </location>
</feature>
<proteinExistence type="predicted"/>
<sequence>MYINSGTTTLRVDAPLPASEERPSDTRRGPGACGVGWLAHGHLGVGAGGQPALGQNNHMRRKLPAIQPPSSVRLERTRTVIPQLSRNYHMHRPGSLHPFGLSKELSHSHSGQPFTLGYPKRYELNATPAILFPSTLVLNGRNTFTEENCKRSSRPKLNYPTGCNLRSAKDHRQKSQSYPDPVVGAPRSFIHRVSELSNLEGETVRQEKLKKKGKPKKTPS</sequence>
<protein>
    <submittedName>
        <fullName evidence="2">Uncharacterized protein</fullName>
    </submittedName>
</protein>
<dbReference type="eggNOG" id="ENOG502SEC5">
    <property type="taxonomic scope" value="Eukaryota"/>
</dbReference>
<feature type="region of interest" description="Disordered" evidence="1">
    <location>
        <begin position="167"/>
        <end position="186"/>
    </location>
</feature>
<accession>G3NE90</accession>
<dbReference type="InParanoid" id="G3NE90"/>
<dbReference type="AlphaFoldDB" id="G3NE90"/>
<dbReference type="Ensembl" id="ENSGACT00000003653.1">
    <property type="protein sequence ID" value="ENSGACP00000003641.1"/>
    <property type="gene ID" value="ENSGACG00000002785.1"/>
</dbReference>
<organism evidence="2">
    <name type="scientific">Gasterosteus aculeatus</name>
    <name type="common">Three-spined stickleback</name>
    <dbReference type="NCBI Taxonomy" id="69293"/>
    <lineage>
        <taxon>Eukaryota</taxon>
        <taxon>Metazoa</taxon>
        <taxon>Chordata</taxon>
        <taxon>Craniata</taxon>
        <taxon>Vertebrata</taxon>
        <taxon>Euteleostomi</taxon>
        <taxon>Actinopterygii</taxon>
        <taxon>Neopterygii</taxon>
        <taxon>Teleostei</taxon>
        <taxon>Neoteleostei</taxon>
        <taxon>Acanthomorphata</taxon>
        <taxon>Eupercaria</taxon>
        <taxon>Perciformes</taxon>
        <taxon>Cottioidei</taxon>
        <taxon>Gasterosteales</taxon>
        <taxon>Gasterosteidae</taxon>
        <taxon>Gasterosteus</taxon>
    </lineage>
</organism>
<feature type="compositionally biased region" description="Polar residues" evidence="1">
    <location>
        <begin position="1"/>
        <end position="10"/>
    </location>
</feature>
<evidence type="ECO:0000313" key="2">
    <source>
        <dbReference type="Ensembl" id="ENSGACP00000003641.1"/>
    </source>
</evidence>
<dbReference type="Pfam" id="PF17690">
    <property type="entry name" value="DUF5537"/>
    <property type="match status" value="1"/>
</dbReference>
<feature type="compositionally biased region" description="Basic residues" evidence="1">
    <location>
        <begin position="208"/>
        <end position="220"/>
    </location>
</feature>
<dbReference type="Bgee" id="ENSGACG00000002785">
    <property type="expression patterns" value="Expressed in telencephalon and 2 other cell types or tissues"/>
</dbReference>
<feature type="compositionally biased region" description="Basic and acidic residues" evidence="1">
    <location>
        <begin position="19"/>
        <end position="28"/>
    </location>
</feature>
<reference evidence="2" key="2">
    <citation type="submission" date="2024-04" db="UniProtKB">
        <authorList>
            <consortium name="Ensembl"/>
        </authorList>
    </citation>
    <scope>IDENTIFICATION</scope>
</reference>
<dbReference type="InterPro" id="IPR040505">
    <property type="entry name" value="DUF5537"/>
</dbReference>
<evidence type="ECO:0000256" key="1">
    <source>
        <dbReference type="SAM" id="MobiDB-lite"/>
    </source>
</evidence>
<name>G3NE90_GASAC</name>
<feature type="region of interest" description="Disordered" evidence="1">
    <location>
        <begin position="1"/>
        <end position="31"/>
    </location>
</feature>